<dbReference type="AlphaFoldDB" id="A0A1I3Z9N0"/>
<evidence type="ECO:0000313" key="3">
    <source>
        <dbReference type="Proteomes" id="UP000323300"/>
    </source>
</evidence>
<evidence type="ECO:0000313" key="2">
    <source>
        <dbReference type="EMBL" id="SFK40868.1"/>
    </source>
</evidence>
<organism evidence="2 3">
    <name type="scientific">Neomesorhizobium albiziae</name>
    <dbReference type="NCBI Taxonomy" id="335020"/>
    <lineage>
        <taxon>Bacteria</taxon>
        <taxon>Pseudomonadati</taxon>
        <taxon>Pseudomonadota</taxon>
        <taxon>Alphaproteobacteria</taxon>
        <taxon>Hyphomicrobiales</taxon>
        <taxon>Phyllobacteriaceae</taxon>
        <taxon>Neomesorhizobium</taxon>
    </lineage>
</organism>
<dbReference type="InterPro" id="IPR014710">
    <property type="entry name" value="RmlC-like_jellyroll"/>
</dbReference>
<dbReference type="InterPro" id="IPR013096">
    <property type="entry name" value="Cupin_2"/>
</dbReference>
<dbReference type="OrthoDB" id="122936at2"/>
<reference evidence="2 3" key="1">
    <citation type="submission" date="2016-10" db="EMBL/GenBank/DDBJ databases">
        <authorList>
            <person name="Varghese N."/>
            <person name="Submissions S."/>
        </authorList>
    </citation>
    <scope>NUCLEOTIDE SEQUENCE [LARGE SCALE GENOMIC DNA]</scope>
    <source>
        <strain evidence="2 3">DSM 21822</strain>
    </source>
</reference>
<sequence length="114" mass="12156">MAHVINRDVWATAPDGWNGELQGGAYGAGICVIFNLLDAPGGGPRLHKHPYPETFIIRAGTGLFTVGDKEIAATAGQILVVPPDTPHKFTNLGPGPLETIDIHESGNFVTEWLE</sequence>
<gene>
    <name evidence="2" type="ORF">SAMN04488498_10648</name>
</gene>
<dbReference type="Proteomes" id="UP000323300">
    <property type="component" value="Unassembled WGS sequence"/>
</dbReference>
<dbReference type="InterPro" id="IPR011051">
    <property type="entry name" value="RmlC_Cupin_sf"/>
</dbReference>
<dbReference type="EMBL" id="FOSL01000006">
    <property type="protein sequence ID" value="SFK40868.1"/>
    <property type="molecule type" value="Genomic_DNA"/>
</dbReference>
<evidence type="ECO:0000259" key="1">
    <source>
        <dbReference type="Pfam" id="PF07883"/>
    </source>
</evidence>
<feature type="domain" description="Cupin type-2" evidence="1">
    <location>
        <begin position="39"/>
        <end position="102"/>
    </location>
</feature>
<protein>
    <submittedName>
        <fullName evidence="2">Cupin domain-containing protein</fullName>
    </submittedName>
</protein>
<name>A0A1I3Z9N0_9HYPH</name>
<dbReference type="Gene3D" id="2.60.120.10">
    <property type="entry name" value="Jelly Rolls"/>
    <property type="match status" value="1"/>
</dbReference>
<dbReference type="RefSeq" id="WP_149760419.1">
    <property type="nucleotide sequence ID" value="NZ_BSPE01000031.1"/>
</dbReference>
<accession>A0A1I3Z9N0</accession>
<dbReference type="Pfam" id="PF07883">
    <property type="entry name" value="Cupin_2"/>
    <property type="match status" value="1"/>
</dbReference>
<dbReference type="SUPFAM" id="SSF51182">
    <property type="entry name" value="RmlC-like cupins"/>
    <property type="match status" value="1"/>
</dbReference>
<keyword evidence="3" id="KW-1185">Reference proteome</keyword>
<proteinExistence type="predicted"/>